<gene>
    <name evidence="1" type="ORF">H4R21_001137</name>
</gene>
<name>A0ACC1LE41_9FUNG</name>
<dbReference type="EMBL" id="JANBUN010000214">
    <property type="protein sequence ID" value="KAJ2805750.1"/>
    <property type="molecule type" value="Genomic_DNA"/>
</dbReference>
<accession>A0ACC1LE41</accession>
<evidence type="ECO:0000313" key="1">
    <source>
        <dbReference type="EMBL" id="KAJ2805750.1"/>
    </source>
</evidence>
<proteinExistence type="predicted"/>
<dbReference type="Proteomes" id="UP001140087">
    <property type="component" value="Unassembled WGS sequence"/>
</dbReference>
<keyword evidence="2" id="KW-1185">Reference proteome</keyword>
<organism evidence="1 2">
    <name type="scientific">Coemansia helicoidea</name>
    <dbReference type="NCBI Taxonomy" id="1286919"/>
    <lineage>
        <taxon>Eukaryota</taxon>
        <taxon>Fungi</taxon>
        <taxon>Fungi incertae sedis</taxon>
        <taxon>Zoopagomycota</taxon>
        <taxon>Kickxellomycotina</taxon>
        <taxon>Kickxellomycetes</taxon>
        <taxon>Kickxellales</taxon>
        <taxon>Kickxellaceae</taxon>
        <taxon>Coemansia</taxon>
    </lineage>
</organism>
<sequence>MLNRPITVAIDGSMYEHYPGFDRIMAETASHFIPESQFKNIRFSLARDGSGIGAGVIAMLATQHQ</sequence>
<protein>
    <submittedName>
        <fullName evidence="1">Uncharacterized protein</fullName>
    </submittedName>
</protein>
<evidence type="ECO:0000313" key="2">
    <source>
        <dbReference type="Proteomes" id="UP001140087"/>
    </source>
</evidence>
<reference evidence="1" key="1">
    <citation type="submission" date="2022-07" db="EMBL/GenBank/DDBJ databases">
        <title>Phylogenomic reconstructions and comparative analyses of Kickxellomycotina fungi.</title>
        <authorList>
            <person name="Reynolds N.K."/>
            <person name="Stajich J.E."/>
            <person name="Barry K."/>
            <person name="Grigoriev I.V."/>
            <person name="Crous P."/>
            <person name="Smith M.E."/>
        </authorList>
    </citation>
    <scope>NUCLEOTIDE SEQUENCE</scope>
    <source>
        <strain evidence="1">BCRC 34780</strain>
    </source>
</reference>
<comment type="caution">
    <text evidence="1">The sequence shown here is derived from an EMBL/GenBank/DDBJ whole genome shotgun (WGS) entry which is preliminary data.</text>
</comment>